<protein>
    <submittedName>
        <fullName evidence="2">Uncharacterized protein</fullName>
    </submittedName>
</protein>
<dbReference type="HOGENOM" id="CLU_188785_1_0_1"/>
<evidence type="ECO:0000313" key="3">
    <source>
        <dbReference type="Proteomes" id="UP000008181"/>
    </source>
</evidence>
<feature type="non-terminal residue" evidence="2">
    <location>
        <position position="1"/>
    </location>
</feature>
<sequence length="67" mass="7467">KMNKVEANRKEEKRAKTYSTGDSLVVTDPTTNPAVGSLSRGERTGSRVFYHLWPYVVGGRKIILDKG</sequence>
<accession>G2QXY3</accession>
<feature type="region of interest" description="Disordered" evidence="1">
    <location>
        <begin position="1"/>
        <end position="40"/>
    </location>
</feature>
<reference evidence="2 3" key="1">
    <citation type="journal article" date="2011" name="Nat. Biotechnol.">
        <title>Comparative genomic analysis of the thermophilic biomass-degrading fungi Myceliophthora thermophila and Thielavia terrestris.</title>
        <authorList>
            <person name="Berka R.M."/>
            <person name="Grigoriev I.V."/>
            <person name="Otillar R."/>
            <person name="Salamov A."/>
            <person name="Grimwood J."/>
            <person name="Reid I."/>
            <person name="Ishmael N."/>
            <person name="John T."/>
            <person name="Darmond C."/>
            <person name="Moisan M.-C."/>
            <person name="Henrissat B."/>
            <person name="Coutinho P.M."/>
            <person name="Lombard V."/>
            <person name="Natvig D.O."/>
            <person name="Lindquist E."/>
            <person name="Schmutz J."/>
            <person name="Lucas S."/>
            <person name="Harris P."/>
            <person name="Powlowski J."/>
            <person name="Bellemare A."/>
            <person name="Taylor D."/>
            <person name="Butler G."/>
            <person name="de Vries R.P."/>
            <person name="Allijn I.E."/>
            <person name="van den Brink J."/>
            <person name="Ushinsky S."/>
            <person name="Storms R."/>
            <person name="Powell A.J."/>
            <person name="Paulsen I.T."/>
            <person name="Elbourne L.D.H."/>
            <person name="Baker S.E."/>
            <person name="Magnuson J."/>
            <person name="LaBoissiere S."/>
            <person name="Clutterbuck A.J."/>
            <person name="Martinez D."/>
            <person name="Wogulis M."/>
            <person name="de Leon A.L."/>
            <person name="Rey M.W."/>
            <person name="Tsang A."/>
        </authorList>
    </citation>
    <scope>NUCLEOTIDE SEQUENCE [LARGE SCALE GENOMIC DNA]</scope>
    <source>
        <strain evidence="3">ATCC 38088 / NRRL 8126</strain>
    </source>
</reference>
<dbReference type="eggNOG" id="ENOG502RJ61">
    <property type="taxonomic scope" value="Eukaryota"/>
</dbReference>
<gene>
    <name evidence="2" type="ORF">THITE_2042926</name>
</gene>
<organism evidence="2 3">
    <name type="scientific">Thermothielavioides terrestris (strain ATCC 38088 / NRRL 8126)</name>
    <name type="common">Thielavia terrestris</name>
    <dbReference type="NCBI Taxonomy" id="578455"/>
    <lineage>
        <taxon>Eukaryota</taxon>
        <taxon>Fungi</taxon>
        <taxon>Dikarya</taxon>
        <taxon>Ascomycota</taxon>
        <taxon>Pezizomycotina</taxon>
        <taxon>Sordariomycetes</taxon>
        <taxon>Sordariomycetidae</taxon>
        <taxon>Sordariales</taxon>
        <taxon>Chaetomiaceae</taxon>
        <taxon>Thermothielavioides</taxon>
        <taxon>Thermothielavioides terrestris</taxon>
    </lineage>
</organism>
<evidence type="ECO:0000313" key="2">
    <source>
        <dbReference type="EMBL" id="AEO64050.1"/>
    </source>
</evidence>
<dbReference type="EMBL" id="CP003009">
    <property type="protein sequence ID" value="AEO64050.1"/>
    <property type="molecule type" value="Genomic_DNA"/>
</dbReference>
<evidence type="ECO:0000256" key="1">
    <source>
        <dbReference type="SAM" id="MobiDB-lite"/>
    </source>
</evidence>
<name>G2QXY3_THETT</name>
<dbReference type="AlphaFoldDB" id="G2QXY3"/>
<proteinExistence type="predicted"/>
<feature type="compositionally biased region" description="Polar residues" evidence="1">
    <location>
        <begin position="17"/>
        <end position="34"/>
    </location>
</feature>
<dbReference type="OrthoDB" id="4896007at2759"/>
<dbReference type="RefSeq" id="XP_003650386.1">
    <property type="nucleotide sequence ID" value="XM_003650338.1"/>
</dbReference>
<dbReference type="GeneID" id="11523750"/>
<dbReference type="KEGG" id="ttt:THITE_2042926"/>
<keyword evidence="3" id="KW-1185">Reference proteome</keyword>
<feature type="compositionally biased region" description="Basic and acidic residues" evidence="1">
    <location>
        <begin position="1"/>
        <end position="15"/>
    </location>
</feature>
<dbReference type="Proteomes" id="UP000008181">
    <property type="component" value="Chromosome 1"/>
</dbReference>